<evidence type="ECO:0000313" key="7">
    <source>
        <dbReference type="Proteomes" id="UP000659388"/>
    </source>
</evidence>
<dbReference type="InterPro" id="IPR019734">
    <property type="entry name" value="TPR_rpt"/>
</dbReference>
<dbReference type="Gene3D" id="1.25.40.10">
    <property type="entry name" value="Tetratricopeptide repeat domain"/>
    <property type="match status" value="2"/>
</dbReference>
<dbReference type="PANTHER" id="PTHR44858">
    <property type="entry name" value="TETRATRICOPEPTIDE REPEAT PROTEIN 6"/>
    <property type="match status" value="1"/>
</dbReference>
<feature type="repeat" description="TPR" evidence="3">
    <location>
        <begin position="107"/>
        <end position="140"/>
    </location>
</feature>
<feature type="compositionally biased region" description="Basic and acidic residues" evidence="5">
    <location>
        <begin position="185"/>
        <end position="199"/>
    </location>
</feature>
<evidence type="ECO:0000256" key="3">
    <source>
        <dbReference type="PROSITE-ProRule" id="PRU00339"/>
    </source>
</evidence>
<proteinExistence type="predicted"/>
<dbReference type="InterPro" id="IPR011990">
    <property type="entry name" value="TPR-like_helical_dom_sf"/>
</dbReference>
<feature type="compositionally biased region" description="Basic and acidic residues" evidence="5">
    <location>
        <begin position="161"/>
        <end position="177"/>
    </location>
</feature>
<dbReference type="Proteomes" id="UP000659388">
    <property type="component" value="Unassembled WGS sequence"/>
</dbReference>
<feature type="coiled-coil region" evidence="4">
    <location>
        <begin position="52"/>
        <end position="102"/>
    </location>
</feature>
<feature type="repeat" description="TPR" evidence="3">
    <location>
        <begin position="73"/>
        <end position="106"/>
    </location>
</feature>
<evidence type="ECO:0000256" key="2">
    <source>
        <dbReference type="ARBA" id="ARBA00022803"/>
    </source>
</evidence>
<dbReference type="EMBL" id="JAESIY010000012">
    <property type="protein sequence ID" value="MBL3658367.1"/>
    <property type="molecule type" value="Genomic_DNA"/>
</dbReference>
<accession>A0A937F8E5</accession>
<feature type="region of interest" description="Disordered" evidence="5">
    <location>
        <begin position="161"/>
        <end position="200"/>
    </location>
</feature>
<evidence type="ECO:0000256" key="4">
    <source>
        <dbReference type="SAM" id="Coils"/>
    </source>
</evidence>
<keyword evidence="4" id="KW-0175">Coiled coil</keyword>
<dbReference type="SMART" id="SM00028">
    <property type="entry name" value="TPR"/>
    <property type="match status" value="5"/>
</dbReference>
<evidence type="ECO:0000256" key="5">
    <source>
        <dbReference type="SAM" id="MobiDB-lite"/>
    </source>
</evidence>
<dbReference type="PROSITE" id="PS50005">
    <property type="entry name" value="TPR"/>
    <property type="match status" value="5"/>
</dbReference>
<dbReference type="InterPro" id="IPR050498">
    <property type="entry name" value="Ycf3"/>
</dbReference>
<feature type="repeat" description="TPR" evidence="3">
    <location>
        <begin position="39"/>
        <end position="72"/>
    </location>
</feature>
<comment type="caution">
    <text evidence="6">The sequence shown here is derived from an EMBL/GenBank/DDBJ whole genome shotgun (WGS) entry which is preliminary data.</text>
</comment>
<feature type="repeat" description="TPR" evidence="3">
    <location>
        <begin position="141"/>
        <end position="174"/>
    </location>
</feature>
<dbReference type="Pfam" id="PF13181">
    <property type="entry name" value="TPR_8"/>
    <property type="match status" value="2"/>
</dbReference>
<protein>
    <submittedName>
        <fullName evidence="6">Tetratricopeptide repeat protein</fullName>
    </submittedName>
</protein>
<gene>
    <name evidence="6" type="ORF">JL102_19600</name>
</gene>
<sequence>MNQTAQEYINEGVMHSKKNDFATAIEKYSHALSIDPANAEALYNRAKCYVKLQQVEKALQDFDTLIDNHKEVAFYYSERAVVRHLNKQNDKAMEDLDRAVELEPDKPFRYSSRAFIKEKMGNLKGALEDYEKTISLDPEDAIAFNNKGLVEEQLGYMEQSKKSFHKADSLDPKKTSEKQTSIPEPRQEPASKVNIEQKQKTTSIEVIKGEEPKLTVKGYLHQVKKLISDKEERKQFKQFIKNTLTGKKD</sequence>
<keyword evidence="2 3" id="KW-0802">TPR repeat</keyword>
<evidence type="ECO:0000313" key="6">
    <source>
        <dbReference type="EMBL" id="MBL3658367.1"/>
    </source>
</evidence>
<dbReference type="Pfam" id="PF14559">
    <property type="entry name" value="TPR_19"/>
    <property type="match status" value="1"/>
</dbReference>
<evidence type="ECO:0000256" key="1">
    <source>
        <dbReference type="ARBA" id="ARBA00022737"/>
    </source>
</evidence>
<dbReference type="RefSeq" id="WP_202246159.1">
    <property type="nucleotide sequence ID" value="NZ_JAESIY010000012.1"/>
</dbReference>
<keyword evidence="1" id="KW-0677">Repeat</keyword>
<dbReference type="SUPFAM" id="SSF48452">
    <property type="entry name" value="TPR-like"/>
    <property type="match status" value="1"/>
</dbReference>
<feature type="repeat" description="TPR" evidence="3">
    <location>
        <begin position="5"/>
        <end position="38"/>
    </location>
</feature>
<reference evidence="6" key="1">
    <citation type="submission" date="2021-01" db="EMBL/GenBank/DDBJ databases">
        <title>Fulvivirga kasyanovii gen. nov., sp nov., a novel member of the phylum Bacteroidetes isolated from seawater in a mussel farm.</title>
        <authorList>
            <person name="Zhao L.-H."/>
            <person name="Wang Z.-J."/>
        </authorList>
    </citation>
    <scope>NUCLEOTIDE SEQUENCE</scope>
    <source>
        <strain evidence="6">2943</strain>
    </source>
</reference>
<keyword evidence="7" id="KW-1185">Reference proteome</keyword>
<dbReference type="PANTHER" id="PTHR44858:SF1">
    <property type="entry name" value="UDP-N-ACETYLGLUCOSAMINE--PEPTIDE N-ACETYLGLUCOSAMINYLTRANSFERASE SPINDLY-RELATED"/>
    <property type="match status" value="1"/>
</dbReference>
<dbReference type="AlphaFoldDB" id="A0A937F8E5"/>
<organism evidence="6 7">
    <name type="scientific">Fulvivirga sediminis</name>
    <dbReference type="NCBI Taxonomy" id="2803949"/>
    <lineage>
        <taxon>Bacteria</taxon>
        <taxon>Pseudomonadati</taxon>
        <taxon>Bacteroidota</taxon>
        <taxon>Cytophagia</taxon>
        <taxon>Cytophagales</taxon>
        <taxon>Fulvivirgaceae</taxon>
        <taxon>Fulvivirga</taxon>
    </lineage>
</organism>
<name>A0A937F8E5_9BACT</name>